<feature type="transmembrane region" description="Helical" evidence="13">
    <location>
        <begin position="230"/>
        <end position="253"/>
    </location>
</feature>
<evidence type="ECO:0000256" key="9">
    <source>
        <dbReference type="ARBA" id="ARBA00023157"/>
    </source>
</evidence>
<evidence type="ECO:0000256" key="2">
    <source>
        <dbReference type="ARBA" id="ARBA00022475"/>
    </source>
</evidence>
<feature type="transmembrane region" description="Helical" evidence="13">
    <location>
        <begin position="52"/>
        <end position="71"/>
    </location>
</feature>
<dbReference type="InterPro" id="IPR000725">
    <property type="entry name" value="Olfact_rcpt"/>
</dbReference>
<keyword evidence="3" id="KW-0716">Sensory transduction</keyword>
<keyword evidence="8 13" id="KW-0472">Membrane</keyword>
<keyword evidence="9" id="KW-1015">Disulfide bond</keyword>
<keyword evidence="7" id="KW-0297">G-protein coupled receptor</keyword>
<dbReference type="PRINTS" id="PR00245">
    <property type="entry name" value="OLFACTORYR"/>
</dbReference>
<keyword evidence="5" id="KW-0552">Olfaction</keyword>
<dbReference type="FunFam" id="1.20.1070.10:FF:000010">
    <property type="entry name" value="Olfactory receptor"/>
    <property type="match status" value="1"/>
</dbReference>
<dbReference type="AlphaFoldDB" id="A0AAV3AHF9"/>
<feature type="domain" description="G-protein coupled receptors family 1 profile" evidence="14">
    <location>
        <begin position="33"/>
        <end position="282"/>
    </location>
</feature>
<keyword evidence="11" id="KW-0325">Glycoprotein</keyword>
<dbReference type="GO" id="GO:0005886">
    <property type="term" value="C:plasma membrane"/>
    <property type="evidence" value="ECO:0007669"/>
    <property type="project" value="UniProtKB-SubCell"/>
</dbReference>
<feature type="transmembrane region" description="Helical" evidence="13">
    <location>
        <begin position="189"/>
        <end position="218"/>
    </location>
</feature>
<name>A0AAV3AHF9_PYXAD</name>
<dbReference type="PRINTS" id="PR00237">
    <property type="entry name" value="GPCRRHODOPSN"/>
</dbReference>
<keyword evidence="16" id="KW-1185">Reference proteome</keyword>
<dbReference type="PANTHER" id="PTHR24242:SF253">
    <property type="entry name" value="OLFACTORY RECEPTOR-RELATED"/>
    <property type="match status" value="1"/>
</dbReference>
<accession>A0AAV3AHF9</accession>
<keyword evidence="2" id="KW-1003">Cell membrane</keyword>
<keyword evidence="6 13" id="KW-1133">Transmembrane helix</keyword>
<comment type="caution">
    <text evidence="15">The sequence shown here is derived from an EMBL/GenBank/DDBJ whole genome shotgun (WGS) entry which is preliminary data.</text>
</comment>
<reference evidence="15" key="1">
    <citation type="thesis" date="2020" institute="ProQuest LLC" country="789 East Eisenhower Parkway, Ann Arbor, MI, USA">
        <title>Comparative Genomics and Chromosome Evolution.</title>
        <authorList>
            <person name="Mudd A.B."/>
        </authorList>
    </citation>
    <scope>NUCLEOTIDE SEQUENCE</scope>
    <source>
        <strain evidence="15">1538</strain>
        <tissue evidence="15">Blood</tissue>
    </source>
</reference>
<dbReference type="GO" id="GO:0004930">
    <property type="term" value="F:G protein-coupled receptor activity"/>
    <property type="evidence" value="ECO:0007669"/>
    <property type="project" value="UniProtKB-KW"/>
</dbReference>
<sequence>MVEIVIVGFESLTAYRIPLFIFLLLIYTFTTFENLLIIFLVNKSPHLHSPMYFLISNLLFCEFVYTTNLVPLMLRDILLGRGVISYLGCIIQINILGGVSDVESFLFVLMSFDRYLAICQPLRYSALMHNRLCLYLVIAFWSISFVIVVVVSYFLINLEFCGPVEVDHFHCDFTTLMPFVCSDITSLKLLALVISIILSSAPFLAAIVTYTFIIIAILRIKSSTGRRKAFSTCSSHLLVSAIYFATILPLYVVPRSNHYFQVYKGMAFVYFAVTPLINPIIYTLRNKDFHKALQSAMSEMKLHVFDKIQ</sequence>
<feature type="transmembrane region" description="Helical" evidence="13">
    <location>
        <begin position="132"/>
        <end position="156"/>
    </location>
</feature>
<dbReference type="Proteomes" id="UP001181693">
    <property type="component" value="Unassembled WGS sequence"/>
</dbReference>
<dbReference type="InterPro" id="IPR000276">
    <property type="entry name" value="GPCR_Rhodpsn"/>
</dbReference>
<dbReference type="EMBL" id="DYDO01000006">
    <property type="protein sequence ID" value="DBA23826.1"/>
    <property type="molecule type" value="Genomic_DNA"/>
</dbReference>
<evidence type="ECO:0000256" key="8">
    <source>
        <dbReference type="ARBA" id="ARBA00023136"/>
    </source>
</evidence>
<dbReference type="SUPFAM" id="SSF81321">
    <property type="entry name" value="Family A G protein-coupled receptor-like"/>
    <property type="match status" value="1"/>
</dbReference>
<evidence type="ECO:0000256" key="3">
    <source>
        <dbReference type="ARBA" id="ARBA00022606"/>
    </source>
</evidence>
<dbReference type="Pfam" id="PF13853">
    <property type="entry name" value="7tm_4"/>
    <property type="match status" value="1"/>
</dbReference>
<evidence type="ECO:0000256" key="11">
    <source>
        <dbReference type="ARBA" id="ARBA00023180"/>
    </source>
</evidence>
<dbReference type="GO" id="GO:0004984">
    <property type="term" value="F:olfactory receptor activity"/>
    <property type="evidence" value="ECO:0007669"/>
    <property type="project" value="InterPro"/>
</dbReference>
<evidence type="ECO:0000256" key="12">
    <source>
        <dbReference type="ARBA" id="ARBA00023224"/>
    </source>
</evidence>
<evidence type="ECO:0000256" key="5">
    <source>
        <dbReference type="ARBA" id="ARBA00022725"/>
    </source>
</evidence>
<evidence type="ECO:0000256" key="7">
    <source>
        <dbReference type="ARBA" id="ARBA00023040"/>
    </source>
</evidence>
<keyword evidence="4 13" id="KW-0812">Transmembrane</keyword>
<dbReference type="PROSITE" id="PS50262">
    <property type="entry name" value="G_PROTEIN_RECEP_F1_2"/>
    <property type="match status" value="1"/>
</dbReference>
<proteinExistence type="predicted"/>
<evidence type="ECO:0000256" key="13">
    <source>
        <dbReference type="SAM" id="Phobius"/>
    </source>
</evidence>
<gene>
    <name evidence="15" type="ORF">GDO54_014704</name>
</gene>
<dbReference type="InterPro" id="IPR017452">
    <property type="entry name" value="GPCR_Rhodpsn_7TM"/>
</dbReference>
<feature type="transmembrane region" description="Helical" evidence="13">
    <location>
        <begin position="83"/>
        <end position="112"/>
    </location>
</feature>
<evidence type="ECO:0000313" key="15">
    <source>
        <dbReference type="EMBL" id="DBA23826.1"/>
    </source>
</evidence>
<evidence type="ECO:0000256" key="6">
    <source>
        <dbReference type="ARBA" id="ARBA00022989"/>
    </source>
</evidence>
<evidence type="ECO:0000256" key="4">
    <source>
        <dbReference type="ARBA" id="ARBA00022692"/>
    </source>
</evidence>
<evidence type="ECO:0000256" key="1">
    <source>
        <dbReference type="ARBA" id="ARBA00004651"/>
    </source>
</evidence>
<evidence type="ECO:0000313" key="16">
    <source>
        <dbReference type="Proteomes" id="UP001181693"/>
    </source>
</evidence>
<comment type="subcellular location">
    <subcellularLocation>
        <location evidence="1">Cell membrane</location>
        <topology evidence="1">Multi-pass membrane protein</topology>
    </subcellularLocation>
</comment>
<feature type="transmembrane region" description="Helical" evidence="13">
    <location>
        <begin position="17"/>
        <end position="40"/>
    </location>
</feature>
<protein>
    <recommendedName>
        <fullName evidence="14">G-protein coupled receptors family 1 profile domain-containing protein</fullName>
    </recommendedName>
</protein>
<dbReference type="InterPro" id="IPR050939">
    <property type="entry name" value="Olfactory_GPCR1"/>
</dbReference>
<keyword evidence="10" id="KW-0675">Receptor</keyword>
<dbReference type="PANTHER" id="PTHR24242">
    <property type="entry name" value="G-PROTEIN COUPLED RECEPTOR"/>
    <property type="match status" value="1"/>
</dbReference>
<evidence type="ECO:0000259" key="14">
    <source>
        <dbReference type="PROSITE" id="PS50262"/>
    </source>
</evidence>
<keyword evidence="12" id="KW-0807">Transducer</keyword>
<organism evidence="15 16">
    <name type="scientific">Pyxicephalus adspersus</name>
    <name type="common">African bullfrog</name>
    <dbReference type="NCBI Taxonomy" id="30357"/>
    <lineage>
        <taxon>Eukaryota</taxon>
        <taxon>Metazoa</taxon>
        <taxon>Chordata</taxon>
        <taxon>Craniata</taxon>
        <taxon>Vertebrata</taxon>
        <taxon>Euteleostomi</taxon>
        <taxon>Amphibia</taxon>
        <taxon>Batrachia</taxon>
        <taxon>Anura</taxon>
        <taxon>Neobatrachia</taxon>
        <taxon>Ranoidea</taxon>
        <taxon>Pyxicephalidae</taxon>
        <taxon>Pyxicephalinae</taxon>
        <taxon>Pyxicephalus</taxon>
    </lineage>
</organism>
<feature type="transmembrane region" description="Helical" evidence="13">
    <location>
        <begin position="265"/>
        <end position="284"/>
    </location>
</feature>
<evidence type="ECO:0000256" key="10">
    <source>
        <dbReference type="ARBA" id="ARBA00023170"/>
    </source>
</evidence>
<dbReference type="Gene3D" id="1.20.1070.10">
    <property type="entry name" value="Rhodopsin 7-helix transmembrane proteins"/>
    <property type="match status" value="1"/>
</dbReference>